<dbReference type="EC" id="1.13.11.18" evidence="13"/>
<dbReference type="AlphaFoldDB" id="A0AAE1NM96"/>
<reference evidence="17" key="1">
    <citation type="submission" date="2023-11" db="EMBL/GenBank/DDBJ databases">
        <title>Genome assemblies of two species of porcelain crab, Petrolisthes cinctipes and Petrolisthes manimaculis (Anomura: Porcellanidae).</title>
        <authorList>
            <person name="Angst P."/>
        </authorList>
    </citation>
    <scope>NUCLEOTIDE SEQUENCE</scope>
    <source>
        <strain evidence="17">PB745_02</strain>
        <tissue evidence="17">Gill</tissue>
    </source>
</reference>
<dbReference type="Pfam" id="PF00753">
    <property type="entry name" value="Lactamase_B"/>
    <property type="match status" value="1"/>
</dbReference>
<evidence type="ECO:0000256" key="3">
    <source>
        <dbReference type="ARBA" id="ARBA00006759"/>
    </source>
</evidence>
<evidence type="ECO:0000256" key="13">
    <source>
        <dbReference type="ARBA" id="ARBA00066686"/>
    </source>
</evidence>
<evidence type="ECO:0000256" key="14">
    <source>
        <dbReference type="ARBA" id="ARBA00067300"/>
    </source>
</evidence>
<keyword evidence="6" id="KW-0223">Dioxygenase</keyword>
<comment type="caution">
    <text evidence="17">The sequence shown here is derived from an EMBL/GenBank/DDBJ whole genome shotgun (WGS) entry which is preliminary data.</text>
</comment>
<feature type="domain" description="Metallo-beta-lactamase" evidence="16">
    <location>
        <begin position="41"/>
        <end position="202"/>
    </location>
</feature>
<sequence length="287" mass="31953">MFRNLLAVSRPSFINLVSRMSAQACRDNNMIFRQLFDRESCTYTYLLADNTTKEAVLIDPVIELAERDAKLVEELGLNLKYVMNTHMHADHITGTGLLKKLVPGCKSLIAKMSGAEADIHVEHGDKVKFGEHHLEVRGTPGHTSGCITYVSHSHKMAFTGDALLVRGCGRTDFQEGSPDTLYHSVHSQILSLPSEFILYPAHDYKGPLFFQITLTLTHITTLPTGQTATTVAEEKQFNPRLTKNKEEFNDIMTNLGLAYPKKIDVSLPANKVCGLHDLPEDLAAKFN</sequence>
<organism evidence="17 18">
    <name type="scientific">Petrolisthes manimaculis</name>
    <dbReference type="NCBI Taxonomy" id="1843537"/>
    <lineage>
        <taxon>Eukaryota</taxon>
        <taxon>Metazoa</taxon>
        <taxon>Ecdysozoa</taxon>
        <taxon>Arthropoda</taxon>
        <taxon>Crustacea</taxon>
        <taxon>Multicrustacea</taxon>
        <taxon>Malacostraca</taxon>
        <taxon>Eumalacostraca</taxon>
        <taxon>Eucarida</taxon>
        <taxon>Decapoda</taxon>
        <taxon>Pleocyemata</taxon>
        <taxon>Anomura</taxon>
        <taxon>Galatheoidea</taxon>
        <taxon>Porcellanidae</taxon>
        <taxon>Petrolisthes</taxon>
    </lineage>
</organism>
<evidence type="ECO:0000313" key="17">
    <source>
        <dbReference type="EMBL" id="KAK4292573.1"/>
    </source>
</evidence>
<keyword evidence="8" id="KW-0560">Oxidoreductase</keyword>
<dbReference type="InterPro" id="IPR036866">
    <property type="entry name" value="RibonucZ/Hydroxyglut_hydro"/>
</dbReference>
<dbReference type="SUPFAM" id="SSF56281">
    <property type="entry name" value="Metallo-hydrolase/oxidoreductase"/>
    <property type="match status" value="1"/>
</dbReference>
<dbReference type="PANTHER" id="PTHR43084">
    <property type="entry name" value="PERSULFIDE DIOXYGENASE ETHE1"/>
    <property type="match status" value="1"/>
</dbReference>
<protein>
    <recommendedName>
        <fullName evidence="14">Persulfide dioxygenase ETHE1, mitochondrial</fullName>
        <ecNumber evidence="13">1.13.11.18</ecNumber>
    </recommendedName>
    <alternativeName>
        <fullName evidence="15">Sulfur dioxygenase ETHE1</fullName>
    </alternativeName>
</protein>
<evidence type="ECO:0000256" key="11">
    <source>
        <dbReference type="ARBA" id="ARBA00050990"/>
    </source>
</evidence>
<dbReference type="InterPro" id="IPR051682">
    <property type="entry name" value="Mito_Persulfide_Diox"/>
</dbReference>
<dbReference type="GO" id="GO:0050313">
    <property type="term" value="F:sulfur dioxygenase activity"/>
    <property type="evidence" value="ECO:0007669"/>
    <property type="project" value="UniProtKB-EC"/>
</dbReference>
<dbReference type="InterPro" id="IPR001279">
    <property type="entry name" value="Metallo-B-lactamas"/>
</dbReference>
<evidence type="ECO:0000256" key="6">
    <source>
        <dbReference type="ARBA" id="ARBA00022964"/>
    </source>
</evidence>
<accession>A0AAE1NM96</accession>
<evidence type="ECO:0000256" key="15">
    <source>
        <dbReference type="ARBA" id="ARBA00077964"/>
    </source>
</evidence>
<evidence type="ECO:0000256" key="12">
    <source>
        <dbReference type="ARBA" id="ARBA00065219"/>
    </source>
</evidence>
<keyword evidence="18" id="KW-1185">Reference proteome</keyword>
<dbReference type="GO" id="GO:0006749">
    <property type="term" value="P:glutathione metabolic process"/>
    <property type="evidence" value="ECO:0007669"/>
    <property type="project" value="InterPro"/>
</dbReference>
<dbReference type="GO" id="GO:0005739">
    <property type="term" value="C:mitochondrion"/>
    <property type="evidence" value="ECO:0007669"/>
    <property type="project" value="UniProtKB-SubCell"/>
</dbReference>
<dbReference type="SMART" id="SM00849">
    <property type="entry name" value="Lactamase_B"/>
    <property type="match status" value="1"/>
</dbReference>
<gene>
    <name evidence="17" type="ORF">Pmani_034661</name>
</gene>
<dbReference type="CDD" id="cd07724">
    <property type="entry name" value="POD-like_MBL-fold"/>
    <property type="match status" value="1"/>
</dbReference>
<evidence type="ECO:0000256" key="8">
    <source>
        <dbReference type="ARBA" id="ARBA00023002"/>
    </source>
</evidence>
<dbReference type="FunFam" id="3.60.15.10:FF:000013">
    <property type="entry name" value="Persulfide dioxygenase ETHE1, mitochondrial"/>
    <property type="match status" value="1"/>
</dbReference>
<comment type="subcellular location">
    <subcellularLocation>
        <location evidence="2">Mitochondrion</location>
    </subcellularLocation>
</comment>
<proteinExistence type="inferred from homology"/>
<evidence type="ECO:0000256" key="1">
    <source>
        <dbReference type="ARBA" id="ARBA00001954"/>
    </source>
</evidence>
<comment type="cofactor">
    <cofactor evidence="1">
        <name>Fe(2+)</name>
        <dbReference type="ChEBI" id="CHEBI:29033"/>
    </cofactor>
</comment>
<dbReference type="Proteomes" id="UP001292094">
    <property type="component" value="Unassembled WGS sequence"/>
</dbReference>
<keyword evidence="10" id="KW-0496">Mitochondrion</keyword>
<evidence type="ECO:0000256" key="5">
    <source>
        <dbReference type="ARBA" id="ARBA00022946"/>
    </source>
</evidence>
<evidence type="ECO:0000313" key="18">
    <source>
        <dbReference type="Proteomes" id="UP001292094"/>
    </source>
</evidence>
<keyword evidence="9" id="KW-0408">Iron</keyword>
<evidence type="ECO:0000256" key="7">
    <source>
        <dbReference type="ARBA" id="ARBA00022990"/>
    </source>
</evidence>
<comment type="subunit">
    <text evidence="12">Homodimer. Monomer. Interacts with TST. May interact with RELA.</text>
</comment>
<keyword evidence="7" id="KW-0007">Acetylation</keyword>
<keyword evidence="4" id="KW-0479">Metal-binding</keyword>
<evidence type="ECO:0000256" key="4">
    <source>
        <dbReference type="ARBA" id="ARBA00022723"/>
    </source>
</evidence>
<dbReference type="GO" id="GO:0070813">
    <property type="term" value="P:hydrogen sulfide metabolic process"/>
    <property type="evidence" value="ECO:0007669"/>
    <property type="project" value="TreeGrafter"/>
</dbReference>
<dbReference type="GO" id="GO:0046872">
    <property type="term" value="F:metal ion binding"/>
    <property type="evidence" value="ECO:0007669"/>
    <property type="project" value="UniProtKB-KW"/>
</dbReference>
<evidence type="ECO:0000256" key="10">
    <source>
        <dbReference type="ARBA" id="ARBA00023128"/>
    </source>
</evidence>
<evidence type="ECO:0000256" key="2">
    <source>
        <dbReference type="ARBA" id="ARBA00004173"/>
    </source>
</evidence>
<dbReference type="GO" id="GO:0031123">
    <property type="term" value="P:RNA 3'-end processing"/>
    <property type="evidence" value="ECO:0007669"/>
    <property type="project" value="UniProtKB-ARBA"/>
</dbReference>
<dbReference type="InterPro" id="IPR044528">
    <property type="entry name" value="POD-like_MBL-fold"/>
</dbReference>
<evidence type="ECO:0000256" key="9">
    <source>
        <dbReference type="ARBA" id="ARBA00023004"/>
    </source>
</evidence>
<dbReference type="EMBL" id="JAWZYT010004788">
    <property type="protein sequence ID" value="KAK4292573.1"/>
    <property type="molecule type" value="Genomic_DNA"/>
</dbReference>
<name>A0AAE1NM96_9EUCA</name>
<dbReference type="PANTHER" id="PTHR43084:SF1">
    <property type="entry name" value="PERSULFIDE DIOXYGENASE ETHE1, MITOCHONDRIAL"/>
    <property type="match status" value="1"/>
</dbReference>
<dbReference type="Gene3D" id="3.60.15.10">
    <property type="entry name" value="Ribonuclease Z/Hydroxyacylglutathione hydrolase-like"/>
    <property type="match status" value="1"/>
</dbReference>
<comment type="catalytic activity">
    <reaction evidence="11">
        <text>S-sulfanylglutathione + O2 + H2O = sulfite + glutathione + 2 H(+)</text>
        <dbReference type="Rhea" id="RHEA:12981"/>
        <dbReference type="ChEBI" id="CHEBI:15377"/>
        <dbReference type="ChEBI" id="CHEBI:15378"/>
        <dbReference type="ChEBI" id="CHEBI:15379"/>
        <dbReference type="ChEBI" id="CHEBI:17359"/>
        <dbReference type="ChEBI" id="CHEBI:57925"/>
        <dbReference type="ChEBI" id="CHEBI:58905"/>
        <dbReference type="EC" id="1.13.11.18"/>
    </reaction>
</comment>
<comment type="similarity">
    <text evidence="3">Belongs to the metallo-beta-lactamase superfamily. Glyoxalase II family.</text>
</comment>
<keyword evidence="5" id="KW-0809">Transit peptide</keyword>
<evidence type="ECO:0000259" key="16">
    <source>
        <dbReference type="SMART" id="SM00849"/>
    </source>
</evidence>